<feature type="region of interest" description="Disordered" evidence="1">
    <location>
        <begin position="87"/>
        <end position="120"/>
    </location>
</feature>
<name>A0A2P5FBQ8_TREOI</name>
<evidence type="ECO:0000313" key="4">
    <source>
        <dbReference type="Proteomes" id="UP000237000"/>
    </source>
</evidence>
<dbReference type="OrthoDB" id="1188241at2759"/>
<evidence type="ECO:0000259" key="2">
    <source>
        <dbReference type="Pfam" id="PF10440"/>
    </source>
</evidence>
<feature type="compositionally biased region" description="Basic residues" evidence="1">
    <location>
        <begin position="1"/>
        <end position="11"/>
    </location>
</feature>
<evidence type="ECO:0000256" key="1">
    <source>
        <dbReference type="SAM" id="MobiDB-lite"/>
    </source>
</evidence>
<feature type="domain" description="WIYLD" evidence="2">
    <location>
        <begin position="7"/>
        <end position="70"/>
    </location>
</feature>
<reference evidence="4" key="1">
    <citation type="submission" date="2016-06" db="EMBL/GenBank/DDBJ databases">
        <title>Parallel loss of symbiosis genes in relatives of nitrogen-fixing non-legume Parasponia.</title>
        <authorList>
            <person name="Van Velzen R."/>
            <person name="Holmer R."/>
            <person name="Bu F."/>
            <person name="Rutten L."/>
            <person name="Van Zeijl A."/>
            <person name="Liu W."/>
            <person name="Santuari L."/>
            <person name="Cao Q."/>
            <person name="Sharma T."/>
            <person name="Shen D."/>
            <person name="Roswanjaya Y."/>
            <person name="Wardhani T."/>
            <person name="Kalhor M.S."/>
            <person name="Jansen J."/>
            <person name="Van den Hoogen J."/>
            <person name="Gungor B."/>
            <person name="Hartog M."/>
            <person name="Hontelez J."/>
            <person name="Verver J."/>
            <person name="Yang W.-C."/>
            <person name="Schijlen E."/>
            <person name="Repin R."/>
            <person name="Schilthuizen M."/>
            <person name="Schranz E."/>
            <person name="Heidstra R."/>
            <person name="Miyata K."/>
            <person name="Fedorova E."/>
            <person name="Kohlen W."/>
            <person name="Bisseling T."/>
            <person name="Smit S."/>
            <person name="Geurts R."/>
        </authorList>
    </citation>
    <scope>NUCLEOTIDE SEQUENCE [LARGE SCALE GENOMIC DNA]</scope>
    <source>
        <strain evidence="4">cv. RG33-2</strain>
    </source>
</reference>
<dbReference type="Gene3D" id="1.10.8.850">
    <property type="entry name" value="Histone-lysine N methyltransferase , C-terminal domain-like"/>
    <property type="match status" value="1"/>
</dbReference>
<accession>A0A2P5FBQ8</accession>
<proteinExistence type="predicted"/>
<dbReference type="STRING" id="63057.A0A2P5FBQ8"/>
<feature type="region of interest" description="Disordered" evidence="1">
    <location>
        <begin position="132"/>
        <end position="159"/>
    </location>
</feature>
<dbReference type="PANTHER" id="PTHR34271:SF1">
    <property type="entry name" value="NUCLEOLAR HISTONE METHYLTRANSFERASE-RELATED PROTEIN"/>
    <property type="match status" value="1"/>
</dbReference>
<dbReference type="PANTHER" id="PTHR34271">
    <property type="entry name" value="NUCLEOLAR HISTONE METHYLTRANSFERASE-RELATED PROTEIN"/>
    <property type="match status" value="1"/>
</dbReference>
<gene>
    <name evidence="3" type="ORF">TorRG33x02_090960</name>
</gene>
<dbReference type="AlphaFoldDB" id="A0A2P5FBQ8"/>
<dbReference type="Proteomes" id="UP000237000">
    <property type="component" value="Unassembled WGS sequence"/>
</dbReference>
<organism evidence="3 4">
    <name type="scientific">Trema orientale</name>
    <name type="common">Charcoal tree</name>
    <name type="synonym">Celtis orientalis</name>
    <dbReference type="NCBI Taxonomy" id="63057"/>
    <lineage>
        <taxon>Eukaryota</taxon>
        <taxon>Viridiplantae</taxon>
        <taxon>Streptophyta</taxon>
        <taxon>Embryophyta</taxon>
        <taxon>Tracheophyta</taxon>
        <taxon>Spermatophyta</taxon>
        <taxon>Magnoliopsida</taxon>
        <taxon>eudicotyledons</taxon>
        <taxon>Gunneridae</taxon>
        <taxon>Pentapetalae</taxon>
        <taxon>rosids</taxon>
        <taxon>fabids</taxon>
        <taxon>Rosales</taxon>
        <taxon>Cannabaceae</taxon>
        <taxon>Trema</taxon>
    </lineage>
</organism>
<dbReference type="InterPro" id="IPR043017">
    <property type="entry name" value="WIYLD_dom_sf"/>
</dbReference>
<dbReference type="InParanoid" id="A0A2P5FBQ8"/>
<dbReference type="InterPro" id="IPR018848">
    <property type="entry name" value="WIYLD_domain"/>
</dbReference>
<protein>
    <submittedName>
        <fullName evidence="3">WIYLD domain containing protein</fullName>
    </submittedName>
</protein>
<sequence>MARRRPKKRGNTRMDAALDAMGPMGMGFPKDSVRQTVNELLKVYGGDEGWPFIEENCYSVLLDALVEKQQNDFPQKDVSLDDARKDIEPSTAESSCGVKTPTFNEPEAVNTKLPTDDALNSVSQSTKALDFEAHTSEAGAEDCNTPPTKEERRGDCNDDKLDTNFGTTNMDDVQDFGTNEHMGCVKDSGSDKHVANAPFHSTKLEGFASSRKRRPYHGWISGNDDNNLVELTPIPLPEGLEKLFRKLHGEKKHRDKDKLGCEA</sequence>
<dbReference type="Pfam" id="PF10440">
    <property type="entry name" value="WIYLD"/>
    <property type="match status" value="1"/>
</dbReference>
<feature type="region of interest" description="Disordered" evidence="1">
    <location>
        <begin position="1"/>
        <end position="27"/>
    </location>
</feature>
<dbReference type="EMBL" id="JXTC01000046">
    <property type="protein sequence ID" value="PON95204.1"/>
    <property type="molecule type" value="Genomic_DNA"/>
</dbReference>
<keyword evidence="4" id="KW-1185">Reference proteome</keyword>
<dbReference type="FunCoup" id="A0A2P5FBQ8">
    <property type="interactions" value="1"/>
</dbReference>
<evidence type="ECO:0000313" key="3">
    <source>
        <dbReference type="EMBL" id="PON95204.1"/>
    </source>
</evidence>
<comment type="caution">
    <text evidence="3">The sequence shown here is derived from an EMBL/GenBank/DDBJ whole genome shotgun (WGS) entry which is preliminary data.</text>
</comment>
<feature type="compositionally biased region" description="Basic and acidic residues" evidence="1">
    <location>
        <begin position="148"/>
        <end position="159"/>
    </location>
</feature>